<keyword evidence="3" id="KW-1185">Reference proteome</keyword>
<evidence type="ECO:0000313" key="3">
    <source>
        <dbReference type="Proteomes" id="UP000243524"/>
    </source>
</evidence>
<keyword evidence="1" id="KW-0472">Membrane</keyword>
<feature type="transmembrane region" description="Helical" evidence="1">
    <location>
        <begin position="249"/>
        <end position="269"/>
    </location>
</feature>
<evidence type="ECO:0000256" key="1">
    <source>
        <dbReference type="SAM" id="Phobius"/>
    </source>
</evidence>
<keyword evidence="1" id="KW-1133">Transmembrane helix</keyword>
<accession>A0A2I0QRG2</accession>
<feature type="transmembrane region" description="Helical" evidence="1">
    <location>
        <begin position="54"/>
        <end position="78"/>
    </location>
</feature>
<organism evidence="2 3">
    <name type="scientific">Halalkalibacillus sediminis</name>
    <dbReference type="NCBI Taxonomy" id="2018042"/>
    <lineage>
        <taxon>Bacteria</taxon>
        <taxon>Bacillati</taxon>
        <taxon>Bacillota</taxon>
        <taxon>Bacilli</taxon>
        <taxon>Bacillales</taxon>
        <taxon>Bacillaceae</taxon>
        <taxon>Halalkalibacillus</taxon>
    </lineage>
</organism>
<dbReference type="Pfam" id="PF04018">
    <property type="entry name" value="VCA0040-like"/>
    <property type="match status" value="1"/>
</dbReference>
<gene>
    <name evidence="2" type="ORF">CEY16_14035</name>
</gene>
<dbReference type="EMBL" id="PJNH01000004">
    <property type="protein sequence ID" value="PKR76921.1"/>
    <property type="molecule type" value="Genomic_DNA"/>
</dbReference>
<feature type="transmembrane region" description="Helical" evidence="1">
    <location>
        <begin position="12"/>
        <end position="34"/>
    </location>
</feature>
<evidence type="ECO:0000313" key="2">
    <source>
        <dbReference type="EMBL" id="PKR76921.1"/>
    </source>
</evidence>
<dbReference type="Proteomes" id="UP000243524">
    <property type="component" value="Unassembled WGS sequence"/>
</dbReference>
<name>A0A2I0QRG2_9BACI</name>
<feature type="transmembrane region" description="Helical" evidence="1">
    <location>
        <begin position="85"/>
        <end position="101"/>
    </location>
</feature>
<feature type="transmembrane region" description="Helical" evidence="1">
    <location>
        <begin position="149"/>
        <end position="180"/>
    </location>
</feature>
<sequence length="278" mass="30464">MDMIGIMFRGMAMGITEVVPGVSGSTVAMILGIYDRLVYSLSILTTNKRKEAIPFLSIFGLGMAIGFVSALFVIDFLLTNYRTPTLMFFVGIIIGFLPYLWKEALYQSKGYFELKHYSIIGISFCVVIIGQFIGDINNFDVNNLSIIDYMFLVSAGFIASIALVLPGISGALILTILGIYEIASDSLMTLRFPIIFAIFLGIFLGVLLTSRLIRYFLKNHFLETYSVMIGLVGGSIFAILNNLNGVVNSQIIIISTISLIAGITLVLILKQNQSNSIG</sequence>
<reference evidence="2 3" key="1">
    <citation type="submission" date="2017-06" db="EMBL/GenBank/DDBJ databases">
        <title>the draft geome sequence of Illustriluteabacillus marina B3227.</title>
        <authorList>
            <person name="He R.-H."/>
            <person name="Du Z.-J."/>
        </authorList>
    </citation>
    <scope>NUCLEOTIDE SEQUENCE [LARGE SCALE GENOMIC DNA]</scope>
    <source>
        <strain evidence="2 3">B3227</strain>
    </source>
</reference>
<dbReference type="PANTHER" id="PTHR37308:SF1">
    <property type="entry name" value="POLYPRENYL-PHOSPHATE TRANSPORTER"/>
    <property type="match status" value="1"/>
</dbReference>
<feature type="transmembrane region" description="Helical" evidence="1">
    <location>
        <begin position="116"/>
        <end position="137"/>
    </location>
</feature>
<comment type="caution">
    <text evidence="2">The sequence shown here is derived from an EMBL/GenBank/DDBJ whole genome shotgun (WGS) entry which is preliminary data.</text>
</comment>
<dbReference type="AlphaFoldDB" id="A0A2I0QRG2"/>
<dbReference type="PANTHER" id="PTHR37308">
    <property type="entry name" value="INTEGRAL MEMBRANE PROTEIN"/>
    <property type="match status" value="1"/>
</dbReference>
<feature type="transmembrane region" description="Helical" evidence="1">
    <location>
        <begin position="225"/>
        <end position="243"/>
    </location>
</feature>
<keyword evidence="1" id="KW-0812">Transmembrane</keyword>
<feature type="transmembrane region" description="Helical" evidence="1">
    <location>
        <begin position="192"/>
        <end position="213"/>
    </location>
</feature>
<dbReference type="InterPro" id="IPR007163">
    <property type="entry name" value="VCA0040-like"/>
</dbReference>
<proteinExistence type="predicted"/>
<protein>
    <submittedName>
        <fullName evidence="2">DUF368 domain-containing protein</fullName>
    </submittedName>
</protein>